<reference evidence="4" key="1">
    <citation type="submission" date="2019-11" db="EMBL/GenBank/DDBJ databases">
        <title>The complete genome sequence of Saccharopolyspora sp. E2A.</title>
        <authorList>
            <person name="Zhang G."/>
        </authorList>
    </citation>
    <scope>NUCLEOTIDE SEQUENCE [LARGE SCALE GENOMIC DNA]</scope>
    <source>
        <strain evidence="4">E2A</strain>
    </source>
</reference>
<dbReference type="Pfam" id="PF17802">
    <property type="entry name" value="SpaA"/>
    <property type="match status" value="1"/>
</dbReference>
<dbReference type="KEGG" id="sace:GIY23_03770"/>
<dbReference type="Gene3D" id="2.60.40.10">
    <property type="entry name" value="Immunoglobulins"/>
    <property type="match status" value="1"/>
</dbReference>
<keyword evidence="1" id="KW-0472">Membrane</keyword>
<proteinExistence type="predicted"/>
<dbReference type="EMBL" id="CP045929">
    <property type="protein sequence ID" value="QGK72021.1"/>
    <property type="molecule type" value="Genomic_DNA"/>
</dbReference>
<keyword evidence="1" id="KW-1133">Transmembrane helix</keyword>
<organism evidence="3 4">
    <name type="scientific">Allosaccharopolyspora coralli</name>
    <dbReference type="NCBI Taxonomy" id="2665642"/>
    <lineage>
        <taxon>Bacteria</taxon>
        <taxon>Bacillati</taxon>
        <taxon>Actinomycetota</taxon>
        <taxon>Actinomycetes</taxon>
        <taxon>Pseudonocardiales</taxon>
        <taxon>Pseudonocardiaceae</taxon>
        <taxon>Allosaccharopolyspora</taxon>
    </lineage>
</organism>
<accession>A0A5Q3QBI1</accession>
<evidence type="ECO:0000259" key="2">
    <source>
        <dbReference type="Pfam" id="PF17802"/>
    </source>
</evidence>
<sequence>MLAGPAAFASDPDEPVRTFAEELGHGHTIAPGQNEHWQNGVWLGSFVVGGEQAWCVQFGLQSPDRDEEYEPAGELTDKWGNPLPEDVASMVSYMLLRHGETTSDDEAAAVAHLLHAATSTPGDTETGDMTEVAYDIGYHQAQLDEKHPEAAELVATIAADAERNRGPWTASMAAPAEPQTIGQADEWTIEVVGADGQGISGAPVSLNVTDAEVEGIAEDGTVTTPDDGSPLRLRVTPTGPAPSITGELVAPTAQPKVQRSVQDPEGTQRLVSTGGEETLTVAAAAGALAPQGEALVVKTDEQSKAGIAGASFRVTGPDGTPAMLADGTEFVGENGEPAVVTTTDDGTVAVPGLAAPQQISVTEVSPATGYEEAFDPAAAPSATGTVEAGRTLELALTNKANTPTVPVHIPAGDPVAPNGEVVDVRASGDETLSGALIGLGALALAGAAVGGGLAYRRELVSAGRRQ</sequence>
<dbReference type="InterPro" id="IPR013783">
    <property type="entry name" value="Ig-like_fold"/>
</dbReference>
<keyword evidence="1" id="KW-0812">Transmembrane</keyword>
<keyword evidence="4" id="KW-1185">Reference proteome</keyword>
<dbReference type="InterPro" id="IPR041033">
    <property type="entry name" value="SpaA_PFL_dom_1"/>
</dbReference>
<dbReference type="GO" id="GO:0005975">
    <property type="term" value="P:carbohydrate metabolic process"/>
    <property type="evidence" value="ECO:0007669"/>
    <property type="project" value="UniProtKB-ARBA"/>
</dbReference>
<evidence type="ECO:0000313" key="3">
    <source>
        <dbReference type="EMBL" id="QGK72021.1"/>
    </source>
</evidence>
<dbReference type="AlphaFoldDB" id="A0A5Q3QBI1"/>
<evidence type="ECO:0000313" key="4">
    <source>
        <dbReference type="Proteomes" id="UP000371041"/>
    </source>
</evidence>
<protein>
    <recommendedName>
        <fullName evidence="2">SpaA-like prealbumin fold domain-containing protein</fullName>
    </recommendedName>
</protein>
<dbReference type="Proteomes" id="UP000371041">
    <property type="component" value="Chromosome"/>
</dbReference>
<evidence type="ECO:0000256" key="1">
    <source>
        <dbReference type="SAM" id="Phobius"/>
    </source>
</evidence>
<gene>
    <name evidence="3" type="ORF">GIY23_03770</name>
</gene>
<feature type="transmembrane region" description="Helical" evidence="1">
    <location>
        <begin position="432"/>
        <end position="455"/>
    </location>
</feature>
<name>A0A5Q3QBI1_9PSEU</name>
<feature type="domain" description="SpaA-like prealbumin fold" evidence="2">
    <location>
        <begin position="296"/>
        <end position="371"/>
    </location>
</feature>